<dbReference type="InterPro" id="IPR012659">
    <property type="entry name" value="CHP02444"/>
</dbReference>
<evidence type="ECO:0000313" key="3">
    <source>
        <dbReference type="Proteomes" id="UP001549076"/>
    </source>
</evidence>
<dbReference type="Proteomes" id="UP001549076">
    <property type="component" value="Unassembled WGS sequence"/>
</dbReference>
<dbReference type="Pfam" id="PF09523">
    <property type="entry name" value="DUF2390"/>
    <property type="match status" value="1"/>
</dbReference>
<evidence type="ECO:0000313" key="2">
    <source>
        <dbReference type="EMBL" id="MET3792759.1"/>
    </source>
</evidence>
<sequence length="181" mass="19678">MSERPFPADAAWAFLLDFYRRNGISEACLLLQDEAGLDVVEMLMLIYADIALGKPLTDKEIATLRAGMSGWRQDAVLPLRSIRRALKPARQDIAESAKEQLRADIKKAELMAERLQVDFAAYWLEENATGAGPTSNETLTGLVPADSRNGAVERALAYIIAVAEVVRAGRDGPTPQPAAPA</sequence>
<dbReference type="NCBIfam" id="TIGR02444">
    <property type="entry name" value="TIGR02444 family protein"/>
    <property type="match status" value="1"/>
</dbReference>
<reference evidence="2 3" key="1">
    <citation type="submission" date="2024-06" db="EMBL/GenBank/DDBJ databases">
        <title>Genomic Encyclopedia of Type Strains, Phase IV (KMG-IV): sequencing the most valuable type-strain genomes for metagenomic binning, comparative biology and taxonomic classification.</title>
        <authorList>
            <person name="Goeker M."/>
        </authorList>
    </citation>
    <scope>NUCLEOTIDE SEQUENCE [LARGE SCALE GENOMIC DNA]</scope>
    <source>
        <strain evidence="2 3">DSM 27865</strain>
    </source>
</reference>
<gene>
    <name evidence="2" type="ORF">ABID37_002982</name>
</gene>
<accession>A0ABV2N124</accession>
<dbReference type="RefSeq" id="WP_354196061.1">
    <property type="nucleotide sequence ID" value="NZ_JBEPML010000010.1"/>
</dbReference>
<dbReference type="EMBL" id="JBEPML010000010">
    <property type="protein sequence ID" value="MET3792759.1"/>
    <property type="molecule type" value="Genomic_DNA"/>
</dbReference>
<name>A0ABV2N124_9HYPH</name>
<keyword evidence="3" id="KW-1185">Reference proteome</keyword>
<evidence type="ECO:0000256" key="1">
    <source>
        <dbReference type="SAM" id="Coils"/>
    </source>
</evidence>
<keyword evidence="1" id="KW-0175">Coiled coil</keyword>
<comment type="caution">
    <text evidence="2">The sequence shown here is derived from an EMBL/GenBank/DDBJ whole genome shotgun (WGS) entry which is preliminary data.</text>
</comment>
<protein>
    <submittedName>
        <fullName evidence="2">Uncharacterized protein (TIGR02444 family)</fullName>
    </submittedName>
</protein>
<organism evidence="2 3">
    <name type="scientific">Aquamicrobium terrae</name>
    <dbReference type="NCBI Taxonomy" id="1324945"/>
    <lineage>
        <taxon>Bacteria</taxon>
        <taxon>Pseudomonadati</taxon>
        <taxon>Pseudomonadota</taxon>
        <taxon>Alphaproteobacteria</taxon>
        <taxon>Hyphomicrobiales</taxon>
        <taxon>Phyllobacteriaceae</taxon>
        <taxon>Aquamicrobium</taxon>
    </lineage>
</organism>
<feature type="coiled-coil region" evidence="1">
    <location>
        <begin position="91"/>
        <end position="118"/>
    </location>
</feature>
<proteinExistence type="predicted"/>